<dbReference type="Gene3D" id="2.60.40.200">
    <property type="entry name" value="Superoxide dismutase, copper/zinc binding domain"/>
    <property type="match status" value="1"/>
</dbReference>
<dbReference type="SUPFAM" id="SSF49329">
    <property type="entry name" value="Cu,Zn superoxide dismutase-like"/>
    <property type="match status" value="1"/>
</dbReference>
<reference evidence="5" key="1">
    <citation type="submission" date="2022-09" db="EMBL/GenBank/DDBJ databases">
        <title>Intensive care unit water sources are persistently colonized with multi-drug resistant bacteria and are the site of extensive horizontal gene transfer of antibiotic resistance genes.</title>
        <authorList>
            <person name="Diorio-Toth L."/>
        </authorList>
    </citation>
    <scope>NUCLEOTIDE SEQUENCE</scope>
    <source>
        <strain evidence="5">GD04005</strain>
    </source>
</reference>
<evidence type="ECO:0000256" key="3">
    <source>
        <dbReference type="SAM" id="SignalP"/>
    </source>
</evidence>
<dbReference type="EC" id="1.15.1.1" evidence="2"/>
<comment type="catalytic activity">
    <reaction evidence="2">
        <text>2 superoxide + 2 H(+) = H2O2 + O2</text>
        <dbReference type="Rhea" id="RHEA:20696"/>
        <dbReference type="ChEBI" id="CHEBI:15378"/>
        <dbReference type="ChEBI" id="CHEBI:15379"/>
        <dbReference type="ChEBI" id="CHEBI:16240"/>
        <dbReference type="ChEBI" id="CHEBI:18421"/>
        <dbReference type="EC" id="1.15.1.1"/>
    </reaction>
</comment>
<dbReference type="CDD" id="cd00305">
    <property type="entry name" value="Cu-Zn_Superoxide_Dismutase"/>
    <property type="match status" value="1"/>
</dbReference>
<evidence type="ECO:0000313" key="5">
    <source>
        <dbReference type="EMBL" id="MDH0563995.1"/>
    </source>
</evidence>
<dbReference type="PROSITE" id="PS00087">
    <property type="entry name" value="SOD_CU_ZN_1"/>
    <property type="match status" value="1"/>
</dbReference>
<dbReference type="InterPro" id="IPR036423">
    <property type="entry name" value="SOD-like_Cu/Zn_dom_sf"/>
</dbReference>
<keyword evidence="2" id="KW-0479">Metal-binding</keyword>
<organism evidence="5 6">
    <name type="scientific">Acinetobacter courvalinii</name>
    <dbReference type="NCBI Taxonomy" id="280147"/>
    <lineage>
        <taxon>Bacteria</taxon>
        <taxon>Pseudomonadati</taxon>
        <taxon>Pseudomonadota</taxon>
        <taxon>Gammaproteobacteria</taxon>
        <taxon>Moraxellales</taxon>
        <taxon>Moraxellaceae</taxon>
        <taxon>Acinetobacter</taxon>
    </lineage>
</organism>
<keyword evidence="2" id="KW-0862">Zinc</keyword>
<comment type="cofactor">
    <cofactor evidence="2">
        <name>Zn(2+)</name>
        <dbReference type="ChEBI" id="CHEBI:29105"/>
    </cofactor>
    <text evidence="2">Binds 1 zinc ion per subunit.</text>
</comment>
<dbReference type="PROSITE" id="PS51257">
    <property type="entry name" value="PROKAR_LIPOPROTEIN"/>
    <property type="match status" value="1"/>
</dbReference>
<evidence type="ECO:0000256" key="1">
    <source>
        <dbReference type="ARBA" id="ARBA00010457"/>
    </source>
</evidence>
<name>A0AA42LEP7_9GAMM</name>
<comment type="function">
    <text evidence="2">Destroys radicals which are normally produced within the cells and which are toxic to biological systems.</text>
</comment>
<protein>
    <recommendedName>
        <fullName evidence="2">Superoxide dismutase [Cu-Zn]</fullName>
        <ecNumber evidence="2">1.15.1.1</ecNumber>
    </recommendedName>
</protein>
<dbReference type="GO" id="GO:0004784">
    <property type="term" value="F:superoxide dismutase activity"/>
    <property type="evidence" value="ECO:0007669"/>
    <property type="project" value="UniProtKB-EC"/>
</dbReference>
<evidence type="ECO:0000313" key="6">
    <source>
        <dbReference type="Proteomes" id="UP001159329"/>
    </source>
</evidence>
<feature type="signal peptide" evidence="3">
    <location>
        <begin position="1"/>
        <end position="24"/>
    </location>
</feature>
<comment type="cofactor">
    <cofactor evidence="2">
        <name>Cu cation</name>
        <dbReference type="ChEBI" id="CHEBI:23378"/>
    </cofactor>
    <text evidence="2">Binds 1 copper ion per subunit.</text>
</comment>
<dbReference type="InterPro" id="IPR001424">
    <property type="entry name" value="SOD_Cu_Zn_dom"/>
</dbReference>
<dbReference type="Pfam" id="PF00080">
    <property type="entry name" value="Sod_Cu"/>
    <property type="match status" value="1"/>
</dbReference>
<feature type="chain" id="PRO_5041427883" description="Superoxide dismutase [Cu-Zn]" evidence="3">
    <location>
        <begin position="25"/>
        <end position="193"/>
    </location>
</feature>
<keyword evidence="2 5" id="KW-0560">Oxidoreductase</keyword>
<feature type="domain" description="Superoxide dismutase copper/zinc binding" evidence="4">
    <location>
        <begin position="61"/>
        <end position="192"/>
    </location>
</feature>
<evidence type="ECO:0000259" key="4">
    <source>
        <dbReference type="Pfam" id="PF00080"/>
    </source>
</evidence>
<dbReference type="InterPro" id="IPR024134">
    <property type="entry name" value="SOD_Cu/Zn_/chaperone"/>
</dbReference>
<dbReference type="GO" id="GO:0005507">
    <property type="term" value="F:copper ion binding"/>
    <property type="evidence" value="ECO:0007669"/>
    <property type="project" value="InterPro"/>
</dbReference>
<dbReference type="AlphaFoldDB" id="A0AA42LEP7"/>
<sequence>MTLTIQKLSLLGCLGLSIAACSSADLDHNASKIQTQSTTQEQKQLVQVYQVNAKGVGSSIGTVAFQETSKGLLITPALGKLSPGEHGFHIHENGSCEAAMKDGKMGAALAAGSHLNPNQAPHHGTPENGHLGDLPVLVVDAKGFATQPVIAPRLKLADIQGRAIMVHVGGDNYSDSPKPLGGGGDRIACGVIK</sequence>
<dbReference type="PANTHER" id="PTHR10003">
    <property type="entry name" value="SUPEROXIDE DISMUTASE CU-ZN -RELATED"/>
    <property type="match status" value="1"/>
</dbReference>
<keyword evidence="2" id="KW-0186">Copper</keyword>
<dbReference type="Proteomes" id="UP001159329">
    <property type="component" value="Unassembled WGS sequence"/>
</dbReference>
<proteinExistence type="inferred from homology"/>
<dbReference type="PROSITE" id="PS00332">
    <property type="entry name" value="SOD_CU_ZN_2"/>
    <property type="match status" value="1"/>
</dbReference>
<comment type="similarity">
    <text evidence="1 2">Belongs to the Cu-Zn superoxide dismutase family.</text>
</comment>
<comment type="caution">
    <text evidence="5">The sequence shown here is derived from an EMBL/GenBank/DDBJ whole genome shotgun (WGS) entry which is preliminary data.</text>
</comment>
<evidence type="ECO:0000256" key="2">
    <source>
        <dbReference type="RuleBase" id="RU000393"/>
    </source>
</evidence>
<dbReference type="InterPro" id="IPR018152">
    <property type="entry name" value="SOD_Cu/Zn_BS"/>
</dbReference>
<dbReference type="NCBIfam" id="NF007628">
    <property type="entry name" value="PRK10290.1"/>
    <property type="match status" value="1"/>
</dbReference>
<dbReference type="RefSeq" id="WP_279695268.1">
    <property type="nucleotide sequence ID" value="NZ_JAOEEO010000002.1"/>
</dbReference>
<dbReference type="EMBL" id="JAOEEO010000002">
    <property type="protein sequence ID" value="MDH0563995.1"/>
    <property type="molecule type" value="Genomic_DNA"/>
</dbReference>
<gene>
    <name evidence="5" type="primary">sodC</name>
    <name evidence="5" type="ORF">N7644_09885</name>
</gene>
<accession>A0AA42LEP7</accession>
<keyword evidence="3" id="KW-0732">Signal</keyword>